<dbReference type="Pfam" id="PF08240">
    <property type="entry name" value="ADH_N"/>
    <property type="match status" value="1"/>
</dbReference>
<gene>
    <name evidence="3" type="ORF">EDS130_LOCUS20278</name>
    <name evidence="2" type="ORF">XAT740_LOCUS9074</name>
</gene>
<evidence type="ECO:0000313" key="3">
    <source>
        <dbReference type="EMBL" id="CAF1106678.1"/>
    </source>
</evidence>
<organism evidence="2 4">
    <name type="scientific">Adineta ricciae</name>
    <name type="common">Rotifer</name>
    <dbReference type="NCBI Taxonomy" id="249248"/>
    <lineage>
        <taxon>Eukaryota</taxon>
        <taxon>Metazoa</taxon>
        <taxon>Spiralia</taxon>
        <taxon>Gnathifera</taxon>
        <taxon>Rotifera</taxon>
        <taxon>Eurotatoria</taxon>
        <taxon>Bdelloidea</taxon>
        <taxon>Adinetida</taxon>
        <taxon>Adinetidae</taxon>
        <taxon>Adineta</taxon>
    </lineage>
</organism>
<dbReference type="SUPFAM" id="SSF50129">
    <property type="entry name" value="GroES-like"/>
    <property type="match status" value="1"/>
</dbReference>
<dbReference type="InterPro" id="IPR013149">
    <property type="entry name" value="ADH-like_C"/>
</dbReference>
<dbReference type="PANTHER" id="PTHR45348:SF2">
    <property type="entry name" value="ZINC-TYPE ALCOHOL DEHYDROGENASE-LIKE PROTEIN C2E1P3.01"/>
    <property type="match status" value="1"/>
</dbReference>
<dbReference type="InterPro" id="IPR036291">
    <property type="entry name" value="NAD(P)-bd_dom_sf"/>
</dbReference>
<dbReference type="SUPFAM" id="SSF51735">
    <property type="entry name" value="NAD(P)-binding Rossmann-fold domains"/>
    <property type="match status" value="1"/>
</dbReference>
<name>A0A814B4I5_ADIRI</name>
<dbReference type="Gene3D" id="3.40.50.720">
    <property type="entry name" value="NAD(P)-binding Rossmann-like Domain"/>
    <property type="match status" value="1"/>
</dbReference>
<dbReference type="SMART" id="SM00829">
    <property type="entry name" value="PKS_ER"/>
    <property type="match status" value="1"/>
</dbReference>
<dbReference type="Pfam" id="PF00107">
    <property type="entry name" value="ADH_zinc_N"/>
    <property type="match status" value="1"/>
</dbReference>
<dbReference type="InterPro" id="IPR020843">
    <property type="entry name" value="ER"/>
</dbReference>
<dbReference type="Proteomes" id="UP000663852">
    <property type="component" value="Unassembled WGS sequence"/>
</dbReference>
<dbReference type="GO" id="GO:0016651">
    <property type="term" value="F:oxidoreductase activity, acting on NAD(P)H"/>
    <property type="evidence" value="ECO:0007669"/>
    <property type="project" value="InterPro"/>
</dbReference>
<feature type="domain" description="Enoyl reductase (ER)" evidence="1">
    <location>
        <begin position="8"/>
        <end position="277"/>
    </location>
</feature>
<protein>
    <recommendedName>
        <fullName evidence="1">Enoyl reductase (ER) domain-containing protein</fullName>
    </recommendedName>
</protein>
<accession>A0A814B4I5</accession>
<reference evidence="2" key="1">
    <citation type="submission" date="2021-02" db="EMBL/GenBank/DDBJ databases">
        <authorList>
            <person name="Nowell W R."/>
        </authorList>
    </citation>
    <scope>NUCLEOTIDE SEQUENCE</scope>
</reference>
<dbReference type="CDD" id="cd08249">
    <property type="entry name" value="enoyl_reductase_like"/>
    <property type="match status" value="1"/>
</dbReference>
<dbReference type="PANTHER" id="PTHR45348">
    <property type="entry name" value="HYPOTHETICAL OXIDOREDUCTASE (EUROFUNG)"/>
    <property type="match status" value="1"/>
</dbReference>
<dbReference type="AlphaFoldDB" id="A0A814B4I5"/>
<evidence type="ECO:0000313" key="2">
    <source>
        <dbReference type="EMBL" id="CAF0921725.1"/>
    </source>
</evidence>
<evidence type="ECO:0000259" key="1">
    <source>
        <dbReference type="SMART" id="SM00829"/>
    </source>
</evidence>
<proteinExistence type="predicted"/>
<comment type="caution">
    <text evidence="2">The sequence shown here is derived from an EMBL/GenBank/DDBJ whole genome shotgun (WGS) entry which is preliminary data.</text>
</comment>
<dbReference type="InterPro" id="IPR011032">
    <property type="entry name" value="GroES-like_sf"/>
</dbReference>
<sequence length="366" mass="40820">MPLALIVRENKKLVIENLPLPKYELTDLLIKVTHVAQNPTDWKHVHFGLAKEGAIVGCDFAGIVVGVGKKAVGNYRKGERVAGCVHGGLDPEMNVRGAFSEYVVQEASLVFRYPPTFSPEQIVTLPLVATTAALGLFHEMGLPLPPATVKINFLVWAGSTSVGQCAIQLAKAIGCFVITTASPARHEYLKGLGADICFDYDDPNIVSLIKKATNENLAYGFDCISEKDSTKLLCATLTATHSKLVTVLPFIKRDLPPHITEYRVLIYTIFGIEKLLFGQYFPAKREDRAFAEKFYKLMTDYLLPNGLLKPNRVTRMPGGLNGIESGFKRMMENRVQAEKLVYSLTETTDWVSIKYRWNCCLKFFHR</sequence>
<dbReference type="EMBL" id="CAJNOR010000462">
    <property type="protein sequence ID" value="CAF0921725.1"/>
    <property type="molecule type" value="Genomic_DNA"/>
</dbReference>
<dbReference type="OrthoDB" id="48317at2759"/>
<evidence type="ECO:0000313" key="4">
    <source>
        <dbReference type="Proteomes" id="UP000663828"/>
    </source>
</evidence>
<dbReference type="Proteomes" id="UP000663828">
    <property type="component" value="Unassembled WGS sequence"/>
</dbReference>
<keyword evidence="4" id="KW-1185">Reference proteome</keyword>
<dbReference type="Gene3D" id="3.90.180.10">
    <property type="entry name" value="Medium-chain alcohol dehydrogenases, catalytic domain"/>
    <property type="match status" value="1"/>
</dbReference>
<dbReference type="InterPro" id="IPR047122">
    <property type="entry name" value="Trans-enoyl_RdTase-like"/>
</dbReference>
<dbReference type="EMBL" id="CAJNOJ010000099">
    <property type="protein sequence ID" value="CAF1106678.1"/>
    <property type="molecule type" value="Genomic_DNA"/>
</dbReference>
<dbReference type="InterPro" id="IPR013154">
    <property type="entry name" value="ADH-like_N"/>
</dbReference>